<evidence type="ECO:0000256" key="6">
    <source>
        <dbReference type="ARBA" id="ARBA00023012"/>
    </source>
</evidence>
<protein>
    <recommendedName>
        <fullName evidence="2">histidine kinase</fullName>
        <ecNumber evidence="2">2.7.13.3</ecNumber>
    </recommendedName>
</protein>
<dbReference type="Gene3D" id="3.30.565.10">
    <property type="entry name" value="Histidine kinase-like ATPase, C-terminal domain"/>
    <property type="match status" value="1"/>
</dbReference>
<dbReference type="EC" id="2.7.13.3" evidence="2"/>
<evidence type="ECO:0000256" key="7">
    <source>
        <dbReference type="SAM" id="Phobius"/>
    </source>
</evidence>
<organism evidence="9 10">
    <name type="scientific">Thalassolituus hydrocarboniclasticus</name>
    <dbReference type="NCBI Taxonomy" id="2742796"/>
    <lineage>
        <taxon>Bacteria</taxon>
        <taxon>Pseudomonadati</taxon>
        <taxon>Pseudomonadota</taxon>
        <taxon>Gammaproteobacteria</taxon>
        <taxon>Oceanospirillales</taxon>
        <taxon>Oceanospirillaceae</taxon>
        <taxon>Thalassolituus</taxon>
    </lineage>
</organism>
<name>A0ABY6ADE9_9GAMM</name>
<keyword evidence="5" id="KW-0418">Kinase</keyword>
<evidence type="ECO:0000313" key="9">
    <source>
        <dbReference type="EMBL" id="UXD88640.1"/>
    </source>
</evidence>
<proteinExistence type="predicted"/>
<evidence type="ECO:0000259" key="8">
    <source>
        <dbReference type="PROSITE" id="PS50109"/>
    </source>
</evidence>
<dbReference type="PANTHER" id="PTHR44936">
    <property type="entry name" value="SENSOR PROTEIN CREC"/>
    <property type="match status" value="1"/>
</dbReference>
<dbReference type="Proteomes" id="UP001065322">
    <property type="component" value="Chromosome"/>
</dbReference>
<keyword evidence="9" id="KW-0547">Nucleotide-binding</keyword>
<accession>A0ABY6ADE9</accession>
<dbReference type="Pfam" id="PF02518">
    <property type="entry name" value="HATPase_c"/>
    <property type="match status" value="1"/>
</dbReference>
<evidence type="ECO:0000256" key="5">
    <source>
        <dbReference type="ARBA" id="ARBA00022777"/>
    </source>
</evidence>
<dbReference type="InterPro" id="IPR036890">
    <property type="entry name" value="HATPase_C_sf"/>
</dbReference>
<feature type="transmembrane region" description="Helical" evidence="7">
    <location>
        <begin position="55"/>
        <end position="78"/>
    </location>
</feature>
<keyword evidence="3" id="KW-0597">Phosphoprotein</keyword>
<keyword evidence="10" id="KW-1185">Reference proteome</keyword>
<feature type="transmembrane region" description="Helical" evidence="7">
    <location>
        <begin position="31"/>
        <end position="49"/>
    </location>
</feature>
<reference evidence="10" key="1">
    <citation type="submission" date="2020-06" db="EMBL/GenBank/DDBJ databases">
        <title>Thalassolituus marinus alknpb1M-1, a hydrocarbon-degrading bacterium isolated from the deep-sea overlying water using an in-situ strategy from the South China Sea basin.</title>
        <authorList>
            <person name="Dong C."/>
            <person name="Chen Y."/>
            <person name="Shao Z."/>
        </authorList>
    </citation>
    <scope>NUCLEOTIDE SEQUENCE [LARGE SCALE GENOMIC DNA]</scope>
    <source>
        <strain evidence="10">alknpb1M-1</strain>
    </source>
</reference>
<dbReference type="PROSITE" id="PS50109">
    <property type="entry name" value="HIS_KIN"/>
    <property type="match status" value="1"/>
</dbReference>
<keyword evidence="4" id="KW-0808">Transferase</keyword>
<dbReference type="InterPro" id="IPR050980">
    <property type="entry name" value="2C_sensor_his_kinase"/>
</dbReference>
<gene>
    <name evidence="9" type="ORF">HUF19_14900</name>
</gene>
<keyword evidence="6" id="KW-0902">Two-component regulatory system</keyword>
<dbReference type="PANTHER" id="PTHR44936:SF9">
    <property type="entry name" value="SENSOR PROTEIN CREC"/>
    <property type="match status" value="1"/>
</dbReference>
<evidence type="ECO:0000256" key="3">
    <source>
        <dbReference type="ARBA" id="ARBA00022553"/>
    </source>
</evidence>
<dbReference type="InterPro" id="IPR003594">
    <property type="entry name" value="HATPase_dom"/>
</dbReference>
<feature type="domain" description="Histidine kinase" evidence="8">
    <location>
        <begin position="302"/>
        <end position="420"/>
    </location>
</feature>
<comment type="catalytic activity">
    <reaction evidence="1">
        <text>ATP + protein L-histidine = ADP + protein N-phospho-L-histidine.</text>
        <dbReference type="EC" id="2.7.13.3"/>
    </reaction>
</comment>
<sequence length="557" mass="62693">MKDSNSAEETLQTEDHGDKFIFRIRYPWRTLLAAKSLLFYALLLLSPALADMLKIPAFIFSTQYFSAAFAAFLILAWLDFRHFSRQQRKVKASLQQLWNSKRQLQQRAQTSASHTDKLKLFISDKLLEYMEYDEKYLHFKSIAAEVRHNGVISFDKVQSALTYAASHSLPDEQGNNALLYQQALVGMRYLWDLLDLSTTDNMALHIGANVSRCEELLFQAELQGSALSELPLVPTFDPQRALLDTLTLHLGVTLCDEQGNPEPAFLYDADALAQLSAQQDKPLLLTDSEGLYRIELQPCDELLGNANHIVLLLENLLRNAQFFATKRQYKSRFAPIAIRLWEAQQCLCVSIYNRGPHISDESREQIFQLGFSTRRAREHNGKGLGLYFAQQIVQGFDGDIGFDNIHNHSELYHLRIELAGGEVQNLNLEVTLNAAGEPQVCLADSNAGAAKQWELRAEKRLHSIEVSSRSNPQVARLTLAEGINQWFDPHNPAQPQWLISLSGRKADLLSFMPLDIRGVQFSVRLPTLNGRLDGVGAAGLEPDVDELGAGLRAPDDF</sequence>
<keyword evidence="7" id="KW-0812">Transmembrane</keyword>
<dbReference type="InterPro" id="IPR005467">
    <property type="entry name" value="His_kinase_dom"/>
</dbReference>
<dbReference type="GO" id="GO:0005524">
    <property type="term" value="F:ATP binding"/>
    <property type="evidence" value="ECO:0007669"/>
    <property type="project" value="UniProtKB-KW"/>
</dbReference>
<dbReference type="RefSeq" id="WP_260997369.1">
    <property type="nucleotide sequence ID" value="NZ_CP054475.1"/>
</dbReference>
<dbReference type="EMBL" id="CP054475">
    <property type="protein sequence ID" value="UXD88640.1"/>
    <property type="molecule type" value="Genomic_DNA"/>
</dbReference>
<evidence type="ECO:0000256" key="1">
    <source>
        <dbReference type="ARBA" id="ARBA00000085"/>
    </source>
</evidence>
<keyword evidence="7" id="KW-0472">Membrane</keyword>
<dbReference type="SMART" id="SM00387">
    <property type="entry name" value="HATPase_c"/>
    <property type="match status" value="1"/>
</dbReference>
<evidence type="ECO:0000256" key="4">
    <source>
        <dbReference type="ARBA" id="ARBA00022679"/>
    </source>
</evidence>
<keyword evidence="9" id="KW-0067">ATP-binding</keyword>
<evidence type="ECO:0000256" key="2">
    <source>
        <dbReference type="ARBA" id="ARBA00012438"/>
    </source>
</evidence>
<dbReference type="SUPFAM" id="SSF55874">
    <property type="entry name" value="ATPase domain of HSP90 chaperone/DNA topoisomerase II/histidine kinase"/>
    <property type="match status" value="1"/>
</dbReference>
<evidence type="ECO:0000313" key="10">
    <source>
        <dbReference type="Proteomes" id="UP001065322"/>
    </source>
</evidence>
<keyword evidence="7" id="KW-1133">Transmembrane helix</keyword>